<dbReference type="Pfam" id="PF06552">
    <property type="entry name" value="TOM20_plant"/>
    <property type="match status" value="1"/>
</dbReference>
<dbReference type="InterPro" id="IPR011990">
    <property type="entry name" value="TPR-like_helical_dom_sf"/>
</dbReference>
<evidence type="ECO:0000256" key="1">
    <source>
        <dbReference type="ARBA" id="ARBA00022737"/>
    </source>
</evidence>
<dbReference type="Gene3D" id="1.25.40.10">
    <property type="entry name" value="Tetratricopeptide repeat domain"/>
    <property type="match status" value="3"/>
</dbReference>
<organism evidence="3 4">
    <name type="scientific">candidate division CSSED10-310 bacterium</name>
    <dbReference type="NCBI Taxonomy" id="2855610"/>
    <lineage>
        <taxon>Bacteria</taxon>
        <taxon>Bacteria division CSSED10-310</taxon>
    </lineage>
</organism>
<dbReference type="PANTHER" id="PTHR45586:SF1">
    <property type="entry name" value="LIPOPOLYSACCHARIDE ASSEMBLY PROTEIN B"/>
    <property type="match status" value="1"/>
</dbReference>
<evidence type="ECO:0000256" key="2">
    <source>
        <dbReference type="ARBA" id="ARBA00022803"/>
    </source>
</evidence>
<name>A0ABV6YR34_UNCC1</name>
<keyword evidence="1" id="KW-0677">Repeat</keyword>
<dbReference type="PANTHER" id="PTHR45586">
    <property type="entry name" value="TPR REPEAT-CONTAINING PROTEIN PA4667"/>
    <property type="match status" value="1"/>
</dbReference>
<reference evidence="3 4" key="1">
    <citation type="submission" date="2024-09" db="EMBL/GenBank/DDBJ databases">
        <title>Laminarin stimulates single cell rates of sulfate reduction while oxygen inhibits transcriptomic activity in coastal marine sediment.</title>
        <authorList>
            <person name="Lindsay M."/>
            <person name="Orcutt B."/>
            <person name="Emerson D."/>
            <person name="Stepanauskas R."/>
            <person name="D'Angelo T."/>
        </authorList>
    </citation>
    <scope>NUCLEOTIDE SEQUENCE [LARGE SCALE GENOMIC DNA]</scope>
    <source>
        <strain evidence="3">SAG AM-311-K15</strain>
    </source>
</reference>
<dbReference type="SMART" id="SM00028">
    <property type="entry name" value="TPR"/>
    <property type="match status" value="4"/>
</dbReference>
<protein>
    <submittedName>
        <fullName evidence="3">Tetratricopeptide repeat protein</fullName>
    </submittedName>
</protein>
<keyword evidence="4" id="KW-1185">Reference proteome</keyword>
<dbReference type="InterPro" id="IPR051012">
    <property type="entry name" value="CellSynth/LPSAsmb/PSIAsmb"/>
</dbReference>
<evidence type="ECO:0000313" key="4">
    <source>
        <dbReference type="Proteomes" id="UP001594351"/>
    </source>
</evidence>
<dbReference type="SUPFAM" id="SSF48452">
    <property type="entry name" value="TPR-like"/>
    <property type="match status" value="2"/>
</dbReference>
<dbReference type="InterPro" id="IPR019734">
    <property type="entry name" value="TPR_rpt"/>
</dbReference>
<comment type="caution">
    <text evidence="3">The sequence shown here is derived from an EMBL/GenBank/DDBJ whole genome shotgun (WGS) entry which is preliminary data.</text>
</comment>
<proteinExistence type="predicted"/>
<sequence length="406" mass="46811">MRPIFGEGFFQKSLRKMYPILVILSMFAICFHQDVCAQEDQEQAAEIERLQQLGEDHFKNWRYTSPTGAEKNAFDVFTKLLKLDPDNKAALKRMADMEAYYVRKAKAAQAAGDEAKEKDYYQKILIVNPDNSVAQEKLGIKPEPEVAVVEKKPEPTPGPKLNREQELQMERYKTYSESIVKLLNEAHEFYTQRDSENQTPIRQAINTFEEVLKIEPNNYDALWQISRCILWFGDHSPEEQQVEIFARGMDNAKKAIAANPNATEGHYYHGSCMGKYGSARGIFKSLEFIDPIIEEMNTVLKIDPKHAKALTVLGILYRKAPPWPVSVGDIEKSEEFLRRSLLVNPDSVYAHLNLGITFNKQKKWNLAKNEFQKVIDMPFEEDWVPNNKEDKAEAKEILMMLKRRGL</sequence>
<dbReference type="EMBL" id="JBHPBY010000003">
    <property type="protein sequence ID" value="MFC1848666.1"/>
    <property type="molecule type" value="Genomic_DNA"/>
</dbReference>
<keyword evidence="2" id="KW-0802">TPR repeat</keyword>
<accession>A0ABV6YR34</accession>
<gene>
    <name evidence="3" type="ORF">ACFL27_00520</name>
</gene>
<dbReference type="Proteomes" id="UP001594351">
    <property type="component" value="Unassembled WGS sequence"/>
</dbReference>
<evidence type="ECO:0000313" key="3">
    <source>
        <dbReference type="EMBL" id="MFC1848666.1"/>
    </source>
</evidence>